<reference evidence="6 7" key="1">
    <citation type="submission" date="2018-04" db="EMBL/GenBank/DDBJ databases">
        <title>Genomic Encyclopedia of Archaeal and Bacterial Type Strains, Phase II (KMG-II): from individual species to whole genera.</title>
        <authorList>
            <person name="Goeker M."/>
        </authorList>
    </citation>
    <scope>NUCLEOTIDE SEQUENCE [LARGE SCALE GENOMIC DNA]</scope>
    <source>
        <strain evidence="6 7">DSM 29329</strain>
    </source>
</reference>
<dbReference type="InterPro" id="IPR001296">
    <property type="entry name" value="Glyco_trans_1"/>
</dbReference>
<dbReference type="GO" id="GO:0016757">
    <property type="term" value="F:glycosyltransferase activity"/>
    <property type="evidence" value="ECO:0007669"/>
    <property type="project" value="UniProtKB-KW"/>
</dbReference>
<gene>
    <name evidence="6" type="ORF">C8N44_101227</name>
</gene>
<evidence type="ECO:0000256" key="1">
    <source>
        <dbReference type="ARBA" id="ARBA00009481"/>
    </source>
</evidence>
<protein>
    <submittedName>
        <fullName evidence="6">Glycosyl transferase family 4</fullName>
    </submittedName>
</protein>
<dbReference type="Pfam" id="PF13439">
    <property type="entry name" value="Glyco_transf_4"/>
    <property type="match status" value="1"/>
</dbReference>
<evidence type="ECO:0000259" key="4">
    <source>
        <dbReference type="Pfam" id="PF00534"/>
    </source>
</evidence>
<keyword evidence="7" id="KW-1185">Reference proteome</keyword>
<name>A0A2T6BA81_9RHOB</name>
<dbReference type="PANTHER" id="PTHR12526:SF640">
    <property type="entry name" value="COLANIC ACID BIOSYNTHESIS GLYCOSYLTRANSFERASE WCAL-RELATED"/>
    <property type="match status" value="1"/>
</dbReference>
<sequence length="371" mass="40709">MASQASPVLAIVTRDITKYSETFIHRHALRLNGGRTVVIALAPCPAPVRPTLTLENYRKRGGVPMVLGLNALRQMRRRRLIRQFLKAQGVTHVLCEFGYVATELERDLKGLDLPVFCMFRGRDSSAQLSSDKYRAALERVLPRLDGIAAVAQFLLDNLAARGLRHPRSIVVPSGTDTEALTPGTPEQGLVFCAGRLVGKKSPLPLIRAFARVAEQHDLRLEIAGDGPETEAAHALIAELGLEKRVFLLGRMPHDALLARMRQAMIYAQHFDTPADGDTEGMPNVIQEAMACGLPIATTRHAGIPEHVHDCETGLLVEPGDELGLGDALGRLAGDGALRDRLGRAAREHAEKELEFRRLYKRLEDFMGLHGS</sequence>
<evidence type="ECO:0000256" key="3">
    <source>
        <dbReference type="ARBA" id="ARBA00022679"/>
    </source>
</evidence>
<keyword evidence="3 6" id="KW-0808">Transferase</keyword>
<dbReference type="SUPFAM" id="SSF53756">
    <property type="entry name" value="UDP-Glycosyltransferase/glycogen phosphorylase"/>
    <property type="match status" value="1"/>
</dbReference>
<proteinExistence type="inferred from homology"/>
<dbReference type="Gene3D" id="3.40.50.2000">
    <property type="entry name" value="Glycogen Phosphorylase B"/>
    <property type="match status" value="2"/>
</dbReference>
<dbReference type="Proteomes" id="UP000244069">
    <property type="component" value="Unassembled WGS sequence"/>
</dbReference>
<evidence type="ECO:0000313" key="6">
    <source>
        <dbReference type="EMBL" id="PTX52936.1"/>
    </source>
</evidence>
<dbReference type="RefSeq" id="WP_107974308.1">
    <property type="nucleotide sequence ID" value="NZ_BMEZ01000001.1"/>
</dbReference>
<dbReference type="InterPro" id="IPR028098">
    <property type="entry name" value="Glyco_trans_4-like_N"/>
</dbReference>
<evidence type="ECO:0000313" key="7">
    <source>
        <dbReference type="Proteomes" id="UP000244069"/>
    </source>
</evidence>
<dbReference type="PANTHER" id="PTHR12526">
    <property type="entry name" value="GLYCOSYLTRANSFERASE"/>
    <property type="match status" value="1"/>
</dbReference>
<accession>A0A2T6BA81</accession>
<comment type="caution">
    <text evidence="6">The sequence shown here is derived from an EMBL/GenBank/DDBJ whole genome shotgun (WGS) entry which is preliminary data.</text>
</comment>
<evidence type="ECO:0000256" key="2">
    <source>
        <dbReference type="ARBA" id="ARBA00022676"/>
    </source>
</evidence>
<organism evidence="6 7">
    <name type="scientific">Allosediminivita pacifica</name>
    <dbReference type="NCBI Taxonomy" id="1267769"/>
    <lineage>
        <taxon>Bacteria</taxon>
        <taxon>Pseudomonadati</taxon>
        <taxon>Pseudomonadota</taxon>
        <taxon>Alphaproteobacteria</taxon>
        <taxon>Rhodobacterales</taxon>
        <taxon>Paracoccaceae</taxon>
        <taxon>Allosediminivita</taxon>
    </lineage>
</organism>
<dbReference type="Pfam" id="PF00534">
    <property type="entry name" value="Glycos_transf_1"/>
    <property type="match status" value="1"/>
</dbReference>
<keyword evidence="2" id="KW-0328">Glycosyltransferase</keyword>
<evidence type="ECO:0000259" key="5">
    <source>
        <dbReference type="Pfam" id="PF13439"/>
    </source>
</evidence>
<dbReference type="OrthoDB" id="9790710at2"/>
<feature type="domain" description="Glycosyl transferase family 1" evidence="4">
    <location>
        <begin position="186"/>
        <end position="347"/>
    </location>
</feature>
<dbReference type="AlphaFoldDB" id="A0A2T6BA81"/>
<feature type="domain" description="Glycosyltransferase subfamily 4-like N-terminal" evidence="5">
    <location>
        <begin position="28"/>
        <end position="178"/>
    </location>
</feature>
<dbReference type="EMBL" id="QBKN01000001">
    <property type="protein sequence ID" value="PTX52936.1"/>
    <property type="molecule type" value="Genomic_DNA"/>
</dbReference>
<comment type="similarity">
    <text evidence="1">Belongs to the glycosyltransferase group 1 family. Glycosyltransferase 4 subfamily.</text>
</comment>